<dbReference type="SUPFAM" id="SSF52540">
    <property type="entry name" value="P-loop containing nucleoside triphosphate hydrolases"/>
    <property type="match status" value="1"/>
</dbReference>
<dbReference type="EMBL" id="MU151435">
    <property type="protein sequence ID" value="KAF9443783.1"/>
    <property type="molecule type" value="Genomic_DNA"/>
</dbReference>
<feature type="domain" description="Nephrocystin 3-like N-terminal" evidence="3">
    <location>
        <begin position="103"/>
        <end position="205"/>
    </location>
</feature>
<evidence type="ECO:0000313" key="5">
    <source>
        <dbReference type="Proteomes" id="UP000807342"/>
    </source>
</evidence>
<dbReference type="OrthoDB" id="5967843at2759"/>
<organism evidence="4 5">
    <name type="scientific">Macrolepiota fuliginosa MF-IS2</name>
    <dbReference type="NCBI Taxonomy" id="1400762"/>
    <lineage>
        <taxon>Eukaryota</taxon>
        <taxon>Fungi</taxon>
        <taxon>Dikarya</taxon>
        <taxon>Basidiomycota</taxon>
        <taxon>Agaricomycotina</taxon>
        <taxon>Agaricomycetes</taxon>
        <taxon>Agaricomycetidae</taxon>
        <taxon>Agaricales</taxon>
        <taxon>Agaricineae</taxon>
        <taxon>Agaricaceae</taxon>
        <taxon>Macrolepiota</taxon>
    </lineage>
</organism>
<feature type="region of interest" description="Disordered" evidence="2">
    <location>
        <begin position="1"/>
        <end position="38"/>
    </location>
</feature>
<keyword evidence="1" id="KW-0677">Repeat</keyword>
<keyword evidence="5" id="KW-1185">Reference proteome</keyword>
<evidence type="ECO:0000259" key="3">
    <source>
        <dbReference type="Pfam" id="PF24883"/>
    </source>
</evidence>
<accession>A0A9P6BZV4</accession>
<dbReference type="Proteomes" id="UP000807342">
    <property type="component" value="Unassembled WGS sequence"/>
</dbReference>
<dbReference type="InterPro" id="IPR056884">
    <property type="entry name" value="NPHP3-like_N"/>
</dbReference>
<name>A0A9P6BZV4_9AGAR</name>
<dbReference type="AlphaFoldDB" id="A0A9P6BZV4"/>
<reference evidence="4" key="1">
    <citation type="submission" date="2020-11" db="EMBL/GenBank/DDBJ databases">
        <authorList>
            <consortium name="DOE Joint Genome Institute"/>
            <person name="Ahrendt S."/>
            <person name="Riley R."/>
            <person name="Andreopoulos W."/>
            <person name="Labutti K."/>
            <person name="Pangilinan J."/>
            <person name="Ruiz-Duenas F.J."/>
            <person name="Barrasa J.M."/>
            <person name="Sanchez-Garcia M."/>
            <person name="Camarero S."/>
            <person name="Miyauchi S."/>
            <person name="Serrano A."/>
            <person name="Linde D."/>
            <person name="Babiker R."/>
            <person name="Drula E."/>
            <person name="Ayuso-Fernandez I."/>
            <person name="Pacheco R."/>
            <person name="Padilla G."/>
            <person name="Ferreira P."/>
            <person name="Barriuso J."/>
            <person name="Kellner H."/>
            <person name="Castanera R."/>
            <person name="Alfaro M."/>
            <person name="Ramirez L."/>
            <person name="Pisabarro A.G."/>
            <person name="Kuo A."/>
            <person name="Tritt A."/>
            <person name="Lipzen A."/>
            <person name="He G."/>
            <person name="Yan M."/>
            <person name="Ng V."/>
            <person name="Cullen D."/>
            <person name="Martin F."/>
            <person name="Rosso M.-N."/>
            <person name="Henrissat B."/>
            <person name="Hibbett D."/>
            <person name="Martinez A.T."/>
            <person name="Grigoriev I.V."/>
        </authorList>
    </citation>
    <scope>NUCLEOTIDE SEQUENCE</scope>
    <source>
        <strain evidence="4">MF-IS2</strain>
    </source>
</reference>
<evidence type="ECO:0000256" key="1">
    <source>
        <dbReference type="ARBA" id="ARBA00022737"/>
    </source>
</evidence>
<dbReference type="Pfam" id="PF24883">
    <property type="entry name" value="NPHP3_N"/>
    <property type="match status" value="1"/>
</dbReference>
<evidence type="ECO:0000313" key="4">
    <source>
        <dbReference type="EMBL" id="KAF9443783.1"/>
    </source>
</evidence>
<dbReference type="PANTHER" id="PTHR10039:SF15">
    <property type="entry name" value="NACHT DOMAIN-CONTAINING PROTEIN"/>
    <property type="match status" value="1"/>
</dbReference>
<comment type="caution">
    <text evidence="4">The sequence shown here is derived from an EMBL/GenBank/DDBJ whole genome shotgun (WGS) entry which is preliminary data.</text>
</comment>
<proteinExistence type="predicted"/>
<dbReference type="InterPro" id="IPR027417">
    <property type="entry name" value="P-loop_NTPase"/>
</dbReference>
<gene>
    <name evidence="4" type="ORF">P691DRAFT_808337</name>
</gene>
<dbReference type="Gene3D" id="3.40.50.300">
    <property type="entry name" value="P-loop containing nucleotide triphosphate hydrolases"/>
    <property type="match status" value="1"/>
</dbReference>
<evidence type="ECO:0000256" key="2">
    <source>
        <dbReference type="SAM" id="MobiDB-lite"/>
    </source>
</evidence>
<protein>
    <recommendedName>
        <fullName evidence="3">Nephrocystin 3-like N-terminal domain-containing protein</fullName>
    </recommendedName>
</protein>
<sequence>MPLAVPQKSFQAERPPDANRIEAAPTDSVVGSTPSGRRARQARGNFNYAKNFTLSNVVFFAGQGQGQDVVSKLAMTDAGLHSTARHPPPRCHSNTRKSLRARVTHWATNIARESKMLWIMGSVGAGKSALAQSVAEEFEKLGLLGAALFFSRSNHRNDPSRVVATLANQLRVYEQYEGIVTQIVRDNPQSMMGDRRTQFRYLFTEPTPTSLAPQVLTKLRSGRYEYATAEELQVPPEPEVPLVVLLDGLDECNSEEAQCEFIDLICSQVKGKHALLWIICSRPEPHLEHAFREAEAEGLCWVEELLIDDPEAQGDVERYLRDEFERISNKYPDDLVRETWPPKDIFDKIVSASSGHFLFATTLIRYLDQSDSSLGSRLSVIVAAIDGAPLPPGATNPLAYIDSLYLEILNRLDDRIRSKALELLAICLACPPLPVLHFSQLLKIDLSTVLDVFFPLHSVISVPYDENLIEEPLRFYHASFTDFLANPDRSGTFSQGYLNPYRYRIIDACFRVLGSSNTSYADGLKWDSSRFGAANPSNLSVFHGLLTFAATHVWDICTRICDPKLDFVRSTVAGFDYRLLKSVGNTVPPQLFVKFLQWLYSVTKDIPALSTFVRTNAQSDLDFQFIKRCAWVSKPLDMDLEYRGEEVENISRYALVGHGEETALILVIPDCVMIYSIEEVGDV</sequence>
<dbReference type="PANTHER" id="PTHR10039">
    <property type="entry name" value="AMELOGENIN"/>
    <property type="match status" value="1"/>
</dbReference>